<evidence type="ECO:0000313" key="1">
    <source>
        <dbReference type="EMBL" id="KAJ0045154.1"/>
    </source>
</evidence>
<protein>
    <submittedName>
        <fullName evidence="1">Uncharacterized protein</fullName>
    </submittedName>
</protein>
<sequence>MDVNTSKMINLDGVNYHAWKDELYAGKTGGNKLYLMKKFMNLKCRDGTAITDHLNDMQGIIYQLATMKISFEDEVIKRLLLQKIGEGENIKAPIIVANLKASLEQRRILNVIMVETKVT</sequence>
<organism evidence="1 2">
    <name type="scientific">Pistacia integerrima</name>
    <dbReference type="NCBI Taxonomy" id="434235"/>
    <lineage>
        <taxon>Eukaryota</taxon>
        <taxon>Viridiplantae</taxon>
        <taxon>Streptophyta</taxon>
        <taxon>Embryophyta</taxon>
        <taxon>Tracheophyta</taxon>
        <taxon>Spermatophyta</taxon>
        <taxon>Magnoliopsida</taxon>
        <taxon>eudicotyledons</taxon>
        <taxon>Gunneridae</taxon>
        <taxon>Pentapetalae</taxon>
        <taxon>rosids</taxon>
        <taxon>malvids</taxon>
        <taxon>Sapindales</taxon>
        <taxon>Anacardiaceae</taxon>
        <taxon>Pistacia</taxon>
    </lineage>
</organism>
<name>A0ACC0Z4A1_9ROSI</name>
<comment type="caution">
    <text evidence="1">The sequence shown here is derived from an EMBL/GenBank/DDBJ whole genome shotgun (WGS) entry which is preliminary data.</text>
</comment>
<proteinExistence type="predicted"/>
<evidence type="ECO:0000313" key="2">
    <source>
        <dbReference type="Proteomes" id="UP001163603"/>
    </source>
</evidence>
<reference evidence="2" key="1">
    <citation type="journal article" date="2023" name="G3 (Bethesda)">
        <title>Genome assembly and association tests identify interacting loci associated with vigor, precocity, and sex in interspecific pistachio rootstocks.</title>
        <authorList>
            <person name="Palmer W."/>
            <person name="Jacygrad E."/>
            <person name="Sagayaradj S."/>
            <person name="Cavanaugh K."/>
            <person name="Han R."/>
            <person name="Bertier L."/>
            <person name="Beede B."/>
            <person name="Kafkas S."/>
            <person name="Golino D."/>
            <person name="Preece J."/>
            <person name="Michelmore R."/>
        </authorList>
    </citation>
    <scope>NUCLEOTIDE SEQUENCE [LARGE SCALE GENOMIC DNA]</scope>
</reference>
<dbReference type="Proteomes" id="UP001163603">
    <property type="component" value="Chromosome 3"/>
</dbReference>
<keyword evidence="2" id="KW-1185">Reference proteome</keyword>
<gene>
    <name evidence="1" type="ORF">Pint_05740</name>
</gene>
<accession>A0ACC0Z4A1</accession>
<dbReference type="EMBL" id="CM047738">
    <property type="protein sequence ID" value="KAJ0045154.1"/>
    <property type="molecule type" value="Genomic_DNA"/>
</dbReference>